<dbReference type="PRINTS" id="PR00791">
    <property type="entry name" value="PEPDIPTASEA"/>
</dbReference>
<keyword evidence="1 4" id="KW-0732">Signal</keyword>
<organism evidence="5 6">
    <name type="scientific">Banduia mediterranea</name>
    <dbReference type="NCBI Taxonomy" id="3075609"/>
    <lineage>
        <taxon>Bacteria</taxon>
        <taxon>Pseudomonadati</taxon>
        <taxon>Pseudomonadota</taxon>
        <taxon>Gammaproteobacteria</taxon>
        <taxon>Nevskiales</taxon>
        <taxon>Algiphilaceae</taxon>
        <taxon>Banduia</taxon>
    </lineage>
</organism>
<comment type="caution">
    <text evidence="5">The sequence shown here is derived from an EMBL/GenBank/DDBJ whole genome shotgun (WGS) entry which is preliminary data.</text>
</comment>
<name>A0ABU2WJ33_9GAMM</name>
<reference evidence="5 6" key="1">
    <citation type="submission" date="2023-09" db="EMBL/GenBank/DDBJ databases">
        <authorList>
            <person name="Rey-Velasco X."/>
        </authorList>
    </citation>
    <scope>NUCLEOTIDE SEQUENCE [LARGE SCALE GENOMIC DNA]</scope>
    <source>
        <strain evidence="5 6">W345</strain>
    </source>
</reference>
<feature type="chain" id="PRO_5047336805" evidence="4">
    <location>
        <begin position="21"/>
        <end position="652"/>
    </location>
</feature>
<dbReference type="InterPro" id="IPR001548">
    <property type="entry name" value="Peptidase_M2"/>
</dbReference>
<dbReference type="SUPFAM" id="SSF55486">
    <property type="entry name" value="Metalloproteases ('zincins'), catalytic domain"/>
    <property type="match status" value="1"/>
</dbReference>
<dbReference type="PROSITE" id="PS51257">
    <property type="entry name" value="PROKAR_LIPOPROTEIN"/>
    <property type="match status" value="1"/>
</dbReference>
<dbReference type="PANTHER" id="PTHR10514">
    <property type="entry name" value="ANGIOTENSIN-CONVERTING ENZYME"/>
    <property type="match status" value="1"/>
</dbReference>
<evidence type="ECO:0000313" key="6">
    <source>
        <dbReference type="Proteomes" id="UP001254608"/>
    </source>
</evidence>
<sequence>MRTGLRAVIPTTVFAATVLAAGLSACGEPEGPETPVPAKTQKLGSADADRFVEQISSEMKKHAPVDNAAYWAAATYITDDTQLLASKATERSLGWLSEKLEAAKAYNDVEMSAQTGRSIKLLKLLTSMPAPSDAGKREELAKIAAKMEANYGAGKWCHEGATGNQECLSLQQIEKIIDDPEASPQARADAWAGWHETARPIRKDYQRFVELVNEGAREQGFADAGELWRSGYDMSPTEFEAQTERLWSQVEPLYDQLHCYVRAELHEQYPDEVPADGLIPSHLLGNMWAQQWSNIYPEVQPYPGVGDLDVSSALQKRRNEAYKKRLGEFNGQPTPEDLAEIGHQADADSSVAMTKIAEDFYTSLGMPELPESFWKKSLLTQPRDRDVVCHASAWDVDMEGDVRIKMCIEPDEEQLYTIHHELGHIYYYLAYNDLPPLFQTGAHDGFHEAIGDTITLSLTPQHMKTIGLIDQVSEDEHAVINSQMKLALDKIVFLPWGKLVDQWRWKVFSGEIAPEDYNRGWWELRERYQGVAPPMARGEQDFDPGAKYHIPGNTPYTRYFLAFILQFQFQRALCEASDFDGPLYACDIYGNKEVGKKFEEMLSLGASQPWQDALEKLTGTREMDASAIIEYFEPLMNYLKEQNEGRECGWET</sequence>
<protein>
    <submittedName>
        <fullName evidence="5">M2 family metallopeptidase</fullName>
    </submittedName>
</protein>
<dbReference type="RefSeq" id="WP_311365274.1">
    <property type="nucleotide sequence ID" value="NZ_JAVRIC010000014.1"/>
</dbReference>
<dbReference type="CDD" id="cd06461">
    <property type="entry name" value="M2_ACE"/>
    <property type="match status" value="1"/>
</dbReference>
<keyword evidence="3" id="KW-0325">Glycoprotein</keyword>
<evidence type="ECO:0000313" key="5">
    <source>
        <dbReference type="EMBL" id="MDT0497882.1"/>
    </source>
</evidence>
<dbReference type="EMBL" id="JAVRIC010000014">
    <property type="protein sequence ID" value="MDT0497882.1"/>
    <property type="molecule type" value="Genomic_DNA"/>
</dbReference>
<accession>A0ABU2WJ33</accession>
<keyword evidence="6" id="KW-1185">Reference proteome</keyword>
<keyword evidence="2" id="KW-1015">Disulfide bond</keyword>
<gene>
    <name evidence="5" type="ORF">RM530_10985</name>
</gene>
<dbReference type="Pfam" id="PF01401">
    <property type="entry name" value="Peptidase_M2"/>
    <property type="match status" value="1"/>
</dbReference>
<feature type="signal peptide" evidence="4">
    <location>
        <begin position="1"/>
        <end position="20"/>
    </location>
</feature>
<evidence type="ECO:0000256" key="4">
    <source>
        <dbReference type="SAM" id="SignalP"/>
    </source>
</evidence>
<dbReference type="PANTHER" id="PTHR10514:SF27">
    <property type="entry name" value="ANGIOTENSIN-CONVERTING ENZYME"/>
    <property type="match status" value="1"/>
</dbReference>
<dbReference type="Proteomes" id="UP001254608">
    <property type="component" value="Unassembled WGS sequence"/>
</dbReference>
<proteinExistence type="predicted"/>
<evidence type="ECO:0000256" key="1">
    <source>
        <dbReference type="ARBA" id="ARBA00022729"/>
    </source>
</evidence>
<dbReference type="Gene3D" id="1.10.1370.30">
    <property type="match status" value="1"/>
</dbReference>
<evidence type="ECO:0000256" key="3">
    <source>
        <dbReference type="ARBA" id="ARBA00023180"/>
    </source>
</evidence>
<evidence type="ECO:0000256" key="2">
    <source>
        <dbReference type="ARBA" id="ARBA00023157"/>
    </source>
</evidence>
<dbReference type="PROSITE" id="PS52011">
    <property type="entry name" value="PEPTIDASE_M2"/>
    <property type="match status" value="1"/>
</dbReference>